<feature type="transmembrane region" description="Helical" evidence="1">
    <location>
        <begin position="312"/>
        <end position="330"/>
    </location>
</feature>
<keyword evidence="1" id="KW-0812">Transmembrane</keyword>
<keyword evidence="3" id="KW-1185">Reference proteome</keyword>
<evidence type="ECO:0000313" key="2">
    <source>
        <dbReference type="EMBL" id="KAF2641832.1"/>
    </source>
</evidence>
<sequence>MMQVVGRGGQALIALVSWRAFPHYLKFRMEATPITLETYKTVFLIQSGPAISIHKLVQGFISREIVFLVSHASAMTGYNTMVADFVSIDGNMVPHKKFERVLYVIHDGWRAHKTGNLLVTEFASDYAICVSKREQSLDTRFNNTLIPGPPLDIEEYWILDIPDLVPYSNILLGPDSATWGYANQTYNRTYVNNNGSCQTTQGYEWGFSFIHLFLVTIYLLIWTIGIWILYLKEQDILRQRKLINISGEYKAVLELAEAMNDGFKGLRRENTNKLQETELRHGIHKELNGGSISYQAPLLTYDHSTWFEHEKWWLLITLLAVLLTATAWLYTYVACVIFYGLAFGCMLAMSIGKTFKSRILILFSVALWPPLVTIDIVIEFRITPLPPIWNGEGKSGRNSIDVILCDEDTNRKSHQGILLRTLAPCILKLRSYQIRNGAQATEFEARPANCHTAQQKPCSN</sequence>
<evidence type="ECO:0000256" key="1">
    <source>
        <dbReference type="SAM" id="Phobius"/>
    </source>
</evidence>
<feature type="transmembrane region" description="Helical" evidence="1">
    <location>
        <begin position="336"/>
        <end position="352"/>
    </location>
</feature>
<name>A0A6A6S3W2_9PLEO</name>
<dbReference type="EMBL" id="MU006782">
    <property type="protein sequence ID" value="KAF2641832.1"/>
    <property type="molecule type" value="Genomic_DNA"/>
</dbReference>
<accession>A0A6A6S3W2</accession>
<dbReference type="AlphaFoldDB" id="A0A6A6S3W2"/>
<keyword evidence="1" id="KW-1133">Transmembrane helix</keyword>
<reference evidence="2" key="1">
    <citation type="journal article" date="2020" name="Stud. Mycol.">
        <title>101 Dothideomycetes genomes: a test case for predicting lifestyles and emergence of pathogens.</title>
        <authorList>
            <person name="Haridas S."/>
            <person name="Albert R."/>
            <person name="Binder M."/>
            <person name="Bloem J."/>
            <person name="Labutti K."/>
            <person name="Salamov A."/>
            <person name="Andreopoulos B."/>
            <person name="Baker S."/>
            <person name="Barry K."/>
            <person name="Bills G."/>
            <person name="Bluhm B."/>
            <person name="Cannon C."/>
            <person name="Castanera R."/>
            <person name="Culley D."/>
            <person name="Daum C."/>
            <person name="Ezra D."/>
            <person name="Gonzalez J."/>
            <person name="Henrissat B."/>
            <person name="Kuo A."/>
            <person name="Liang C."/>
            <person name="Lipzen A."/>
            <person name="Lutzoni F."/>
            <person name="Magnuson J."/>
            <person name="Mondo S."/>
            <person name="Nolan M."/>
            <person name="Ohm R."/>
            <person name="Pangilinan J."/>
            <person name="Park H.-J."/>
            <person name="Ramirez L."/>
            <person name="Alfaro M."/>
            <person name="Sun H."/>
            <person name="Tritt A."/>
            <person name="Yoshinaga Y."/>
            <person name="Zwiers L.-H."/>
            <person name="Turgeon B."/>
            <person name="Goodwin S."/>
            <person name="Spatafora J."/>
            <person name="Crous P."/>
            <person name="Grigoriev I."/>
        </authorList>
    </citation>
    <scope>NUCLEOTIDE SEQUENCE</scope>
    <source>
        <strain evidence="2">CBS 473.64</strain>
    </source>
</reference>
<dbReference type="OrthoDB" id="3903561at2759"/>
<evidence type="ECO:0000313" key="3">
    <source>
        <dbReference type="Proteomes" id="UP000799753"/>
    </source>
</evidence>
<protein>
    <submittedName>
        <fullName evidence="2">Uncharacterized protein</fullName>
    </submittedName>
</protein>
<proteinExistence type="predicted"/>
<gene>
    <name evidence="2" type="ORF">P280DRAFT_541295</name>
</gene>
<organism evidence="2 3">
    <name type="scientific">Massarina eburnea CBS 473.64</name>
    <dbReference type="NCBI Taxonomy" id="1395130"/>
    <lineage>
        <taxon>Eukaryota</taxon>
        <taxon>Fungi</taxon>
        <taxon>Dikarya</taxon>
        <taxon>Ascomycota</taxon>
        <taxon>Pezizomycotina</taxon>
        <taxon>Dothideomycetes</taxon>
        <taxon>Pleosporomycetidae</taxon>
        <taxon>Pleosporales</taxon>
        <taxon>Massarineae</taxon>
        <taxon>Massarinaceae</taxon>
        <taxon>Massarina</taxon>
    </lineage>
</organism>
<keyword evidence="1" id="KW-0472">Membrane</keyword>
<dbReference type="Proteomes" id="UP000799753">
    <property type="component" value="Unassembled WGS sequence"/>
</dbReference>
<feature type="transmembrane region" description="Helical" evidence="1">
    <location>
        <begin position="205"/>
        <end position="231"/>
    </location>
</feature>
<feature type="transmembrane region" description="Helical" evidence="1">
    <location>
        <begin position="359"/>
        <end position="378"/>
    </location>
</feature>